<dbReference type="Gene3D" id="3.40.109.10">
    <property type="entry name" value="NADH Oxidase"/>
    <property type="match status" value="1"/>
</dbReference>
<dbReference type="AlphaFoldDB" id="A0A2D3LHA4"/>
<dbReference type="InterPro" id="IPR050627">
    <property type="entry name" value="Nitroreductase/BluB"/>
</dbReference>
<sequence length="342" mass="38441">MKKLIIILIVFMGTMSNVLAQNIDYQFMIEYATKAPSGHNTQPWLFKIGESEIDIYPNFAKSLPAVDADNRELFVSLGCATENLCIAAKQKGYKSEVAIADDGVVRVKLSKDTNENAGSPLFSQIALRQTNRSVYNGKMIPDDSIDVLQKMTVEPAVGIYFYKNGTTEYNAIAEMVYAGNSLQMNDKRFKAELQQWMRYNKKHQNTTQDGLSYAVFGAPNVPFFIAKLVMSKAINEKTQNKNDRKKITSSSHLVLFTTKDNTIEQWINLGRTLERVLLRATQMGIANAYLNQPIEERSISVELANALGMATEHPTILLRIGYGKKMPYSLRRDISTCILPNV</sequence>
<reference evidence="1 2" key="1">
    <citation type="submission" date="2017-11" db="EMBL/GenBank/DDBJ databases">
        <title>Genome sequencing of Prevotella intermedia KCOM 1949.</title>
        <authorList>
            <person name="Kook J.-K."/>
            <person name="Park S.-N."/>
            <person name="Lim Y.K."/>
        </authorList>
    </citation>
    <scope>NUCLEOTIDE SEQUENCE [LARGE SCALE GENOMIC DNA]</scope>
    <source>
        <strain evidence="1 2">KCOM 1949</strain>
    </source>
</reference>
<dbReference type="GO" id="GO:0016491">
    <property type="term" value="F:oxidoreductase activity"/>
    <property type="evidence" value="ECO:0007669"/>
    <property type="project" value="InterPro"/>
</dbReference>
<dbReference type="InterPro" id="IPR000415">
    <property type="entry name" value="Nitroreductase-like"/>
</dbReference>
<dbReference type="PANTHER" id="PTHR23026:SF123">
    <property type="entry name" value="NAD(P)H NITROREDUCTASE RV3131-RELATED"/>
    <property type="match status" value="1"/>
</dbReference>
<dbReference type="NCBIfam" id="NF047509">
    <property type="entry name" value="Rv3131_FMN_oxido"/>
    <property type="match status" value="1"/>
</dbReference>
<evidence type="ECO:0000313" key="2">
    <source>
        <dbReference type="Proteomes" id="UP000230742"/>
    </source>
</evidence>
<dbReference type="EMBL" id="CP024727">
    <property type="protein sequence ID" value="ATV29992.1"/>
    <property type="molecule type" value="Genomic_DNA"/>
</dbReference>
<evidence type="ECO:0000313" key="1">
    <source>
        <dbReference type="EMBL" id="ATV29992.1"/>
    </source>
</evidence>
<name>A0A2D3LHA4_PREIN</name>
<accession>A0A2D3LHA4</accession>
<proteinExistence type="predicted"/>
<dbReference type="PANTHER" id="PTHR23026">
    <property type="entry name" value="NADPH NITROREDUCTASE"/>
    <property type="match status" value="1"/>
</dbReference>
<dbReference type="RefSeq" id="WP_100013466.1">
    <property type="nucleotide sequence ID" value="NZ_CP024727.1"/>
</dbReference>
<dbReference type="Gene3D" id="3.40.109.30">
    <property type="entry name" value="putative nitroreductase (tm1586), domain 2"/>
    <property type="match status" value="1"/>
</dbReference>
<gene>
    <name evidence="1" type="ORF">CTM46_00070</name>
</gene>
<dbReference type="SUPFAM" id="SSF55469">
    <property type="entry name" value="FMN-dependent nitroreductase-like"/>
    <property type="match status" value="2"/>
</dbReference>
<organism evidence="1 2">
    <name type="scientific">Prevotella intermedia</name>
    <dbReference type="NCBI Taxonomy" id="28131"/>
    <lineage>
        <taxon>Bacteria</taxon>
        <taxon>Pseudomonadati</taxon>
        <taxon>Bacteroidota</taxon>
        <taxon>Bacteroidia</taxon>
        <taxon>Bacteroidales</taxon>
        <taxon>Prevotellaceae</taxon>
        <taxon>Prevotella</taxon>
    </lineage>
</organism>
<dbReference type="Proteomes" id="UP000230742">
    <property type="component" value="Chromosome 1"/>
</dbReference>
<protein>
    <submittedName>
        <fullName evidence="1">Nitroreductase</fullName>
    </submittedName>
</protein>